<evidence type="ECO:0000313" key="2">
    <source>
        <dbReference type="Proteomes" id="UP000735302"/>
    </source>
</evidence>
<dbReference type="EMBL" id="BLXT01008455">
    <property type="protein sequence ID" value="GFO49018.1"/>
    <property type="molecule type" value="Genomic_DNA"/>
</dbReference>
<accession>A0AAV4DXB6</accession>
<gene>
    <name evidence="1" type="ORF">PoB_007552300</name>
</gene>
<dbReference type="Proteomes" id="UP000735302">
    <property type="component" value="Unassembled WGS sequence"/>
</dbReference>
<sequence>MHRELTGASKNKLQDILTVCQLWGERKNQFRMWLSNVRKWQLTTCRMSYDPPEILWRHYKGAMRKQQTCCACFPGEPCRKRETGLWR</sequence>
<comment type="caution">
    <text evidence="1">The sequence shown here is derived from an EMBL/GenBank/DDBJ whole genome shotgun (WGS) entry which is preliminary data.</text>
</comment>
<organism evidence="1 2">
    <name type="scientific">Plakobranchus ocellatus</name>
    <dbReference type="NCBI Taxonomy" id="259542"/>
    <lineage>
        <taxon>Eukaryota</taxon>
        <taxon>Metazoa</taxon>
        <taxon>Spiralia</taxon>
        <taxon>Lophotrochozoa</taxon>
        <taxon>Mollusca</taxon>
        <taxon>Gastropoda</taxon>
        <taxon>Heterobranchia</taxon>
        <taxon>Euthyneura</taxon>
        <taxon>Panpulmonata</taxon>
        <taxon>Sacoglossa</taxon>
        <taxon>Placobranchoidea</taxon>
        <taxon>Plakobranchidae</taxon>
        <taxon>Plakobranchus</taxon>
    </lineage>
</organism>
<protein>
    <submittedName>
        <fullName evidence="1">Uncharacterized protein</fullName>
    </submittedName>
</protein>
<dbReference type="AlphaFoldDB" id="A0AAV4DXB6"/>
<name>A0AAV4DXB6_9GAST</name>
<reference evidence="1 2" key="1">
    <citation type="journal article" date="2021" name="Elife">
        <title>Chloroplast acquisition without the gene transfer in kleptoplastic sea slugs, Plakobranchus ocellatus.</title>
        <authorList>
            <person name="Maeda T."/>
            <person name="Takahashi S."/>
            <person name="Yoshida T."/>
            <person name="Shimamura S."/>
            <person name="Takaki Y."/>
            <person name="Nagai Y."/>
            <person name="Toyoda A."/>
            <person name="Suzuki Y."/>
            <person name="Arimoto A."/>
            <person name="Ishii H."/>
            <person name="Satoh N."/>
            <person name="Nishiyama T."/>
            <person name="Hasebe M."/>
            <person name="Maruyama T."/>
            <person name="Minagawa J."/>
            <person name="Obokata J."/>
            <person name="Shigenobu S."/>
        </authorList>
    </citation>
    <scope>NUCLEOTIDE SEQUENCE [LARGE SCALE GENOMIC DNA]</scope>
</reference>
<proteinExistence type="predicted"/>
<evidence type="ECO:0000313" key="1">
    <source>
        <dbReference type="EMBL" id="GFO49018.1"/>
    </source>
</evidence>
<keyword evidence="2" id="KW-1185">Reference proteome</keyword>